<dbReference type="PANTHER" id="PTHR43179">
    <property type="entry name" value="RHAMNOSYLTRANSFERASE WBBL"/>
    <property type="match status" value="1"/>
</dbReference>
<sequence length="934" mass="103650">MSKIKKDRSAESFPKDPKQFEGHIDHYEGGVVTGWAWDPELPDKPITVEVFSSHELLGIAVADQFRPDLKQQGRGNGKHGFQAKVKSPQQAGKVELKISDAESGISIAAKTFEVEVQAPQNQGIVFEELAWGHLQGSIRISGSDGEHIGFNLIGENGDVLDQAGAVKVGPGHYRFNIPVPRELCDGGLHALTLSLLGNVNAEATYVDVFPSILTPWEHLSSSARELNYSSLSRTAGYRYESLRRQLENLEASKSTPQVTAQIANLMLAHQVVLEGYEGRKRFPKLSLPKVAKPDVSIVIPVHNKLELTYHCLASLILAWNKASFEVIVVDDCSTDRTTELPEIVENVNVIVNEHNLGFLRNCNKAAKQARGEYVVMLNNDTEVTSGWLDEMVDTFQRFDGVGMAGSKLIYPDGKLQEAGGIVWGNGQPWNLGNRGNPQAPEWNYARQADYLSGASLMVPRKIWEEVGGFSDEFAPAYYEDTDLAFKIRDYGYKTVYAPYSVVVHFEGMSNGRDESQGVKKNQVINAPKFRAKWIDSYMNNGQPSFDNVPFHKDRGVAYRVLLIDYAVPRPDHDAGSYAAVQEMRMLQANGFKVSFVAENMAHMGKYTDALQKMGVECFYAPFQTSVEQVLQSRGNEFDVVYITRFDVAERHLPAVKQHTNAKVLFNNADLHFLRELRAALAANKSDLSGPLATRDRELGLMRQVDGILSYNPTEHAVIASHNLKTDNLYITPWVLDGRGHRTPFKERSGLAFLGGYRHHPNIDAVEFFVEKVMPLLRKRLPGVAFHIYGSHMPESFKQYEADDVILEGFVESLDDVFESARLMVAPLLSGAGIKGKVLEGMSAGVPQVLSPVAAEATGLTHGVSAMIVEEPQAWVEAIAELYEDEKRWQQVSDNALTLARSNYSFDNGIKGMAKALEGVGVYPPNRKKSLISQH</sequence>
<protein>
    <submittedName>
        <fullName evidence="3">Glycosyltransferase, GT2 family</fullName>
    </submittedName>
</protein>
<evidence type="ECO:0000313" key="4">
    <source>
        <dbReference type="Proteomes" id="UP000199493"/>
    </source>
</evidence>
<gene>
    <name evidence="3" type="ORF">SAMN04490369_10945</name>
</gene>
<dbReference type="Pfam" id="PF00535">
    <property type="entry name" value="Glycos_transf_2"/>
    <property type="match status" value="1"/>
</dbReference>
<feature type="region of interest" description="Disordered" evidence="1">
    <location>
        <begin position="1"/>
        <end position="22"/>
    </location>
</feature>
<reference evidence="3 4" key="1">
    <citation type="submission" date="2016-10" db="EMBL/GenBank/DDBJ databases">
        <authorList>
            <person name="de Groot N.N."/>
        </authorList>
    </citation>
    <scope>NUCLEOTIDE SEQUENCE [LARGE SCALE GENOMIC DNA]</scope>
    <source>
        <strain evidence="3 4">558</strain>
    </source>
</reference>
<dbReference type="SUPFAM" id="SSF53756">
    <property type="entry name" value="UDP-Glycosyltransferase/glycogen phosphorylase"/>
    <property type="match status" value="1"/>
</dbReference>
<dbReference type="Proteomes" id="UP000199493">
    <property type="component" value="Unassembled WGS sequence"/>
</dbReference>
<dbReference type="SUPFAM" id="SSF53448">
    <property type="entry name" value="Nucleotide-diphospho-sugar transferases"/>
    <property type="match status" value="1"/>
</dbReference>
<proteinExistence type="predicted"/>
<dbReference type="InterPro" id="IPR001173">
    <property type="entry name" value="Glyco_trans_2-like"/>
</dbReference>
<dbReference type="Pfam" id="PF13692">
    <property type="entry name" value="Glyco_trans_1_4"/>
    <property type="match status" value="1"/>
</dbReference>
<organism evidence="3 4">
    <name type="scientific">Vreelandella aquamarina</name>
    <dbReference type="NCBI Taxonomy" id="77097"/>
    <lineage>
        <taxon>Bacteria</taxon>
        <taxon>Pseudomonadati</taxon>
        <taxon>Pseudomonadota</taxon>
        <taxon>Gammaproteobacteria</taxon>
        <taxon>Oceanospirillales</taxon>
        <taxon>Halomonadaceae</taxon>
        <taxon>Vreelandella</taxon>
    </lineage>
</organism>
<dbReference type="InterPro" id="IPR029044">
    <property type="entry name" value="Nucleotide-diphossugar_trans"/>
</dbReference>
<keyword evidence="3" id="KW-0808">Transferase</keyword>
<evidence type="ECO:0000256" key="1">
    <source>
        <dbReference type="SAM" id="MobiDB-lite"/>
    </source>
</evidence>
<dbReference type="STRING" id="77097.SAMN04490369_10945"/>
<name>A0A1H8PRW6_9GAMM</name>
<evidence type="ECO:0000313" key="3">
    <source>
        <dbReference type="EMBL" id="SEO44516.1"/>
    </source>
</evidence>
<dbReference type="AlphaFoldDB" id="A0A1H8PRW6"/>
<feature type="compositionally biased region" description="Basic and acidic residues" evidence="1">
    <location>
        <begin position="7"/>
        <end position="22"/>
    </location>
</feature>
<dbReference type="Gene3D" id="3.90.550.10">
    <property type="entry name" value="Spore Coat Polysaccharide Biosynthesis Protein SpsA, Chain A"/>
    <property type="match status" value="1"/>
</dbReference>
<dbReference type="GO" id="GO:0016740">
    <property type="term" value="F:transferase activity"/>
    <property type="evidence" value="ECO:0007669"/>
    <property type="project" value="UniProtKB-KW"/>
</dbReference>
<feature type="domain" description="Glycosyltransferase 2-like" evidence="2">
    <location>
        <begin position="296"/>
        <end position="402"/>
    </location>
</feature>
<dbReference type="EMBL" id="FODB01000094">
    <property type="protein sequence ID" value="SEO44516.1"/>
    <property type="molecule type" value="Genomic_DNA"/>
</dbReference>
<dbReference type="CDD" id="cd04186">
    <property type="entry name" value="GT_2_like_c"/>
    <property type="match status" value="1"/>
</dbReference>
<dbReference type="RefSeq" id="WP_089676105.1">
    <property type="nucleotide sequence ID" value="NZ_FODB01000094.1"/>
</dbReference>
<evidence type="ECO:0000259" key="2">
    <source>
        <dbReference type="Pfam" id="PF00535"/>
    </source>
</evidence>
<accession>A0A1H8PRW6</accession>
<dbReference type="PANTHER" id="PTHR43179:SF7">
    <property type="entry name" value="RHAMNOSYLTRANSFERASE WBBL"/>
    <property type="match status" value="1"/>
</dbReference>
<dbReference type="Gene3D" id="3.40.50.2000">
    <property type="entry name" value="Glycogen Phosphorylase B"/>
    <property type="match status" value="1"/>
</dbReference>